<sequence>MSVQLNRAFARPWSSIQNDPLRAAHYSSIHWRSCTLSGLRDIPQPGYCVEGLGLLRALGTVLRAGLLTVLDALQVEGAAHDVITHTGQVLHTTATHQDDRVLLQVVAFAADVRNDFVTVGQTHLGNLTQSGVRLLGGGGVDTGANATALGAILQRGALALDDADFARLAHELANGRHDL</sequence>
<comment type="caution">
    <text evidence="1">The sequence shown here is derived from an EMBL/GenBank/DDBJ whole genome shotgun (WGS) entry which is preliminary data.</text>
</comment>
<keyword evidence="2" id="KW-1185">Reference proteome</keyword>
<accession>A0ABR4QV72</accession>
<organism evidence="1 2">
    <name type="scientific">Bordetella hinzii OH87 BAL007II</name>
    <dbReference type="NCBI Taxonomy" id="1331262"/>
    <lineage>
        <taxon>Bacteria</taxon>
        <taxon>Pseudomonadati</taxon>
        <taxon>Pseudomonadota</taxon>
        <taxon>Betaproteobacteria</taxon>
        <taxon>Burkholderiales</taxon>
        <taxon>Alcaligenaceae</taxon>
        <taxon>Bordetella</taxon>
    </lineage>
</organism>
<evidence type="ECO:0000313" key="2">
    <source>
        <dbReference type="Proteomes" id="UP000025748"/>
    </source>
</evidence>
<name>A0ABR4QV72_9BORD</name>
<reference evidence="1 2" key="1">
    <citation type="submission" date="2014-03" db="EMBL/GenBank/DDBJ databases">
        <title>Genome sequence of Bordetella hinzii.</title>
        <authorList>
            <person name="Register K."/>
            <person name="Harvill E."/>
            <person name="Goodfield L.L."/>
            <person name="Ivanov Y.V."/>
            <person name="Meyer J.A."/>
            <person name="Muse S.J."/>
            <person name="Jacobs N."/>
            <person name="Bendor L."/>
            <person name="Smallridge W.E."/>
            <person name="Brinkac L.M."/>
            <person name="Sanka R."/>
            <person name="Kim M."/>
            <person name="Losada L."/>
        </authorList>
    </citation>
    <scope>NUCLEOTIDE SEQUENCE [LARGE SCALE GENOMIC DNA]</scope>
    <source>
        <strain evidence="1 2">OH87 BAL007II</strain>
    </source>
</reference>
<gene>
    <name evidence="1" type="ORF">L544_0017</name>
</gene>
<protein>
    <submittedName>
        <fullName evidence="1">N-acetyltransferase YedL</fullName>
    </submittedName>
</protein>
<dbReference type="EMBL" id="JHEM01000037">
    <property type="protein sequence ID" value="KCB21100.1"/>
    <property type="molecule type" value="Genomic_DNA"/>
</dbReference>
<dbReference type="Proteomes" id="UP000025748">
    <property type="component" value="Unassembled WGS sequence"/>
</dbReference>
<proteinExistence type="predicted"/>
<evidence type="ECO:0000313" key="1">
    <source>
        <dbReference type="EMBL" id="KCB21100.1"/>
    </source>
</evidence>